<keyword evidence="2" id="KW-1185">Reference proteome</keyword>
<proteinExistence type="predicted"/>
<dbReference type="EMBL" id="CM056820">
    <property type="protein sequence ID" value="KAJ8615593.1"/>
    <property type="molecule type" value="Genomic_DNA"/>
</dbReference>
<gene>
    <name evidence="1" type="ORF">MRB53_034965</name>
</gene>
<accession>A0ACC2K3A7</accession>
<comment type="caution">
    <text evidence="1">The sequence shown here is derived from an EMBL/GenBank/DDBJ whole genome shotgun (WGS) entry which is preliminary data.</text>
</comment>
<dbReference type="Proteomes" id="UP001234297">
    <property type="component" value="Chromosome 12"/>
</dbReference>
<name>A0ACC2K3A7_PERAE</name>
<reference evidence="1 2" key="1">
    <citation type="journal article" date="2022" name="Hortic Res">
        <title>A haplotype resolved chromosomal level avocado genome allows analysis of novel avocado genes.</title>
        <authorList>
            <person name="Nath O."/>
            <person name="Fletcher S.J."/>
            <person name="Hayward A."/>
            <person name="Shaw L.M."/>
            <person name="Masouleh A.K."/>
            <person name="Furtado A."/>
            <person name="Henry R.J."/>
            <person name="Mitter N."/>
        </authorList>
    </citation>
    <scope>NUCLEOTIDE SEQUENCE [LARGE SCALE GENOMIC DNA]</scope>
    <source>
        <strain evidence="2">cv. Hass</strain>
    </source>
</reference>
<evidence type="ECO:0000313" key="1">
    <source>
        <dbReference type="EMBL" id="KAJ8615593.1"/>
    </source>
</evidence>
<organism evidence="1 2">
    <name type="scientific">Persea americana</name>
    <name type="common">Avocado</name>
    <dbReference type="NCBI Taxonomy" id="3435"/>
    <lineage>
        <taxon>Eukaryota</taxon>
        <taxon>Viridiplantae</taxon>
        <taxon>Streptophyta</taxon>
        <taxon>Embryophyta</taxon>
        <taxon>Tracheophyta</taxon>
        <taxon>Spermatophyta</taxon>
        <taxon>Magnoliopsida</taxon>
        <taxon>Magnoliidae</taxon>
        <taxon>Laurales</taxon>
        <taxon>Lauraceae</taxon>
        <taxon>Persea</taxon>
    </lineage>
</organism>
<feature type="non-terminal residue" evidence="1">
    <location>
        <position position="1"/>
    </location>
</feature>
<protein>
    <submittedName>
        <fullName evidence="1">Uncharacterized protein</fullName>
    </submittedName>
</protein>
<sequence length="52" mass="5579">KENEVDETGNNFEAAFGNHDGSSGKPSMRFMLEAIFLDGDTACRNAVDIGCP</sequence>
<evidence type="ECO:0000313" key="2">
    <source>
        <dbReference type="Proteomes" id="UP001234297"/>
    </source>
</evidence>